<evidence type="ECO:0000313" key="1">
    <source>
        <dbReference type="EMBL" id="MBX55944.1"/>
    </source>
</evidence>
<proteinExistence type="predicted"/>
<protein>
    <submittedName>
        <fullName evidence="1">Uncharacterized protein</fullName>
    </submittedName>
</protein>
<reference evidence="1" key="1">
    <citation type="submission" date="2018-02" db="EMBL/GenBank/DDBJ databases">
        <title>Rhizophora mucronata_Transcriptome.</title>
        <authorList>
            <person name="Meera S.P."/>
            <person name="Sreeshan A."/>
            <person name="Augustine A."/>
        </authorList>
    </citation>
    <scope>NUCLEOTIDE SEQUENCE</scope>
    <source>
        <tissue evidence="1">Leaf</tissue>
    </source>
</reference>
<sequence>MYKRTKSRITFSNIVFLSPRVIRLRQL</sequence>
<dbReference type="EMBL" id="GGEC01075460">
    <property type="protein sequence ID" value="MBX55944.1"/>
    <property type="molecule type" value="Transcribed_RNA"/>
</dbReference>
<accession>A0A2P2PMI2</accession>
<dbReference type="AlphaFoldDB" id="A0A2P2PMI2"/>
<name>A0A2P2PMI2_RHIMU</name>
<organism evidence="1">
    <name type="scientific">Rhizophora mucronata</name>
    <name type="common">Asiatic mangrove</name>
    <dbReference type="NCBI Taxonomy" id="61149"/>
    <lineage>
        <taxon>Eukaryota</taxon>
        <taxon>Viridiplantae</taxon>
        <taxon>Streptophyta</taxon>
        <taxon>Embryophyta</taxon>
        <taxon>Tracheophyta</taxon>
        <taxon>Spermatophyta</taxon>
        <taxon>Magnoliopsida</taxon>
        <taxon>eudicotyledons</taxon>
        <taxon>Gunneridae</taxon>
        <taxon>Pentapetalae</taxon>
        <taxon>rosids</taxon>
        <taxon>fabids</taxon>
        <taxon>Malpighiales</taxon>
        <taxon>Rhizophoraceae</taxon>
        <taxon>Rhizophora</taxon>
    </lineage>
</organism>